<sequence length="62" mass="6965">MLLLLLVALSELYSESRLRSGLTQGTFGVQLRKSKEAFDYFSTRDVPAALDMTFWVALTGYS</sequence>
<comment type="caution">
    <text evidence="1">The sequence shown here is derived from an EMBL/GenBank/DDBJ whole genome shotgun (WGS) entry which is preliminary data.</text>
</comment>
<name>A0A1G1T0X4_9BACT</name>
<dbReference type="AlphaFoldDB" id="A0A1G1T0X4"/>
<evidence type="ECO:0000313" key="1">
    <source>
        <dbReference type="EMBL" id="OGX84523.1"/>
    </source>
</evidence>
<evidence type="ECO:0000313" key="2">
    <source>
        <dbReference type="Proteomes" id="UP000177791"/>
    </source>
</evidence>
<dbReference type="EMBL" id="MDZC01000070">
    <property type="protein sequence ID" value="OGX84523.1"/>
    <property type="molecule type" value="Genomic_DNA"/>
</dbReference>
<accession>A0A1G1T0X4</accession>
<dbReference type="Proteomes" id="UP000177791">
    <property type="component" value="Unassembled WGS sequence"/>
</dbReference>
<proteinExistence type="predicted"/>
<organism evidence="1 2">
    <name type="scientific">Hymenobacter glacialis</name>
    <dbReference type="NCBI Taxonomy" id="1908236"/>
    <lineage>
        <taxon>Bacteria</taxon>
        <taxon>Pseudomonadati</taxon>
        <taxon>Bacteroidota</taxon>
        <taxon>Cytophagia</taxon>
        <taxon>Cytophagales</taxon>
        <taxon>Hymenobacteraceae</taxon>
        <taxon>Hymenobacter</taxon>
    </lineage>
</organism>
<keyword evidence="2" id="KW-1185">Reference proteome</keyword>
<gene>
    <name evidence="1" type="ORF">BEN48_15955</name>
</gene>
<reference evidence="1 2" key="1">
    <citation type="submission" date="2016-08" db="EMBL/GenBank/DDBJ databases">
        <title>Hymenobacter coccineus sp. nov., Hymenobacter lapidarius sp. nov. and Hymenobacter glacialis sp. nov., isolated from Antarctic soil.</title>
        <authorList>
            <person name="Sedlacek I."/>
            <person name="Kralova S."/>
            <person name="Kyrova K."/>
            <person name="Maslanova I."/>
            <person name="Stankova E."/>
            <person name="Vrbovska V."/>
            <person name="Nemec M."/>
            <person name="Bartak M."/>
            <person name="Svec P."/>
            <person name="Busse H.-J."/>
            <person name="Pantucek R."/>
        </authorList>
    </citation>
    <scope>NUCLEOTIDE SEQUENCE [LARGE SCALE GENOMIC DNA]</scope>
    <source>
        <strain evidence="1 2">CCM 8648</strain>
    </source>
</reference>
<protein>
    <submittedName>
        <fullName evidence="1">Uncharacterized protein</fullName>
    </submittedName>
</protein>